<dbReference type="Gene3D" id="1.25.40.10">
    <property type="entry name" value="Tetratricopeptide repeat domain"/>
    <property type="match status" value="3"/>
</dbReference>
<dbReference type="SMART" id="SM00028">
    <property type="entry name" value="TPR"/>
    <property type="match status" value="3"/>
</dbReference>
<protein>
    <submittedName>
        <fullName evidence="3">Helix-turn-helix domain protein</fullName>
    </submittedName>
</protein>
<dbReference type="RefSeq" id="WP_077848292.1">
    <property type="nucleotide sequence ID" value="NZ_LZZM01000185.1"/>
</dbReference>
<evidence type="ECO:0000256" key="1">
    <source>
        <dbReference type="PROSITE-ProRule" id="PRU00339"/>
    </source>
</evidence>
<name>A0A1S8TDC6_9CLOT</name>
<evidence type="ECO:0000313" key="4">
    <source>
        <dbReference type="Proteomes" id="UP000190890"/>
    </source>
</evidence>
<dbReference type="InterPro" id="IPR019734">
    <property type="entry name" value="TPR_rpt"/>
</dbReference>
<feature type="repeat" description="TPR" evidence="1">
    <location>
        <begin position="287"/>
        <end position="320"/>
    </location>
</feature>
<dbReference type="InterPro" id="IPR001387">
    <property type="entry name" value="Cro/C1-type_HTH"/>
</dbReference>
<accession>A0A1S8TDC6</accession>
<dbReference type="InterPro" id="IPR010982">
    <property type="entry name" value="Lambda_DNA-bd_dom_sf"/>
</dbReference>
<feature type="domain" description="HTH cro/C1-type" evidence="2">
    <location>
        <begin position="13"/>
        <end position="66"/>
    </location>
</feature>
<reference evidence="3 4" key="1">
    <citation type="submission" date="2016-05" db="EMBL/GenBank/DDBJ databases">
        <title>Microbial solvent formation.</title>
        <authorList>
            <person name="Poehlein A."/>
            <person name="Montoya Solano J.D."/>
            <person name="Flitsch S."/>
            <person name="Krabben P."/>
            <person name="Duerre P."/>
            <person name="Daniel R."/>
        </authorList>
    </citation>
    <scope>NUCLEOTIDE SEQUENCE [LARGE SCALE GENOMIC DNA]</scope>
    <source>
        <strain evidence="3 4">DSM 2619</strain>
    </source>
</reference>
<dbReference type="InterPro" id="IPR011990">
    <property type="entry name" value="TPR-like_helical_dom_sf"/>
</dbReference>
<dbReference type="EMBL" id="LZZM01000185">
    <property type="protein sequence ID" value="OOM75425.1"/>
    <property type="molecule type" value="Genomic_DNA"/>
</dbReference>
<evidence type="ECO:0000259" key="2">
    <source>
        <dbReference type="PROSITE" id="PS50943"/>
    </source>
</evidence>
<organism evidence="3 4">
    <name type="scientific">Clostridium puniceum</name>
    <dbReference type="NCBI Taxonomy" id="29367"/>
    <lineage>
        <taxon>Bacteria</taxon>
        <taxon>Bacillati</taxon>
        <taxon>Bacillota</taxon>
        <taxon>Clostridia</taxon>
        <taxon>Eubacteriales</taxon>
        <taxon>Clostridiaceae</taxon>
        <taxon>Clostridium</taxon>
    </lineage>
</organism>
<dbReference type="PROSITE" id="PS50943">
    <property type="entry name" value="HTH_CROC1"/>
    <property type="match status" value="1"/>
</dbReference>
<dbReference type="PROSITE" id="PS50005">
    <property type="entry name" value="TPR"/>
    <property type="match status" value="1"/>
</dbReference>
<dbReference type="AlphaFoldDB" id="A0A1S8TDC6"/>
<gene>
    <name evidence="3" type="ORF">CLPUN_32360</name>
</gene>
<proteinExistence type="predicted"/>
<sequence length="433" mass="51982">MFDNEIISQGERLKRLREMYHITQDEITQGICSRTNLSKIENNNQNLSFKLAIGFANRFNEIIKKRGLDIKSITADFLVKDENEQANYIFVKILKKLKEVETIDLFDQKLREAEELIQKYNIEDSRKIELYKIIADIYYNKYQYTKSNEMCNNGLKICINSNNVKEEVNFYIYKSRNSIKTFHYNEALKDLDYAERLNNNTYNSDLSEMILYHKGLTYKKMCKYDNALKYFKILIEKPAKNQNLLIKAKMVYANCLMDQYIKFEEAQKEYFEILNLSIEADNKDFIALTYKNLSELYFNEKKYKESAKYIEYALLYTPRNEYLNEIYYFAAKIYQNLNEDFEDYLLCALEICEQKDRENLKLIEKILYELVLVYSKRKDDENIMIMADKVEALNIDHDLIYPQIAHYYKGRNEEKCNYFLEKSIEKSKRIKNI</sequence>
<dbReference type="SUPFAM" id="SSF47413">
    <property type="entry name" value="lambda repressor-like DNA-binding domains"/>
    <property type="match status" value="1"/>
</dbReference>
<comment type="caution">
    <text evidence="3">The sequence shown here is derived from an EMBL/GenBank/DDBJ whole genome shotgun (WGS) entry which is preliminary data.</text>
</comment>
<keyword evidence="1" id="KW-0802">TPR repeat</keyword>
<dbReference type="CDD" id="cd00093">
    <property type="entry name" value="HTH_XRE"/>
    <property type="match status" value="1"/>
</dbReference>
<dbReference type="SUPFAM" id="SSF48452">
    <property type="entry name" value="TPR-like"/>
    <property type="match status" value="1"/>
</dbReference>
<dbReference type="OrthoDB" id="1737781at2"/>
<evidence type="ECO:0000313" key="3">
    <source>
        <dbReference type="EMBL" id="OOM75425.1"/>
    </source>
</evidence>
<keyword evidence="4" id="KW-1185">Reference proteome</keyword>
<dbReference type="GO" id="GO:0003677">
    <property type="term" value="F:DNA binding"/>
    <property type="evidence" value="ECO:0007669"/>
    <property type="project" value="InterPro"/>
</dbReference>
<dbReference type="Proteomes" id="UP000190890">
    <property type="component" value="Unassembled WGS sequence"/>
</dbReference>
<dbReference type="STRING" id="29367.CLPUN_32360"/>